<dbReference type="PANTHER" id="PTHR43130:SF2">
    <property type="entry name" value="DJ-1_PFPI DOMAIN-CONTAINING PROTEIN"/>
    <property type="match status" value="1"/>
</dbReference>
<dbReference type="InterPro" id="IPR029062">
    <property type="entry name" value="Class_I_gatase-like"/>
</dbReference>
<dbReference type="SUPFAM" id="SSF52317">
    <property type="entry name" value="Class I glutamine amidotransferase-like"/>
    <property type="match status" value="1"/>
</dbReference>
<dbReference type="GO" id="GO:0006355">
    <property type="term" value="P:regulation of DNA-templated transcription"/>
    <property type="evidence" value="ECO:0007669"/>
    <property type="project" value="TreeGrafter"/>
</dbReference>
<name>A0A437LEH5_9BURK</name>
<feature type="domain" description="DJ-1/PfpI" evidence="1">
    <location>
        <begin position="6"/>
        <end position="165"/>
    </location>
</feature>
<accession>A0A437LEH5</accession>
<dbReference type="RefSeq" id="WP_127683737.1">
    <property type="nucleotide sequence ID" value="NZ_SACM01000004.1"/>
</dbReference>
<comment type="caution">
    <text evidence="2">The sequence shown here is derived from an EMBL/GenBank/DDBJ whole genome shotgun (WGS) entry which is preliminary data.</text>
</comment>
<organism evidence="2 3">
    <name type="scientific">Inhella crocodyli</name>
    <dbReference type="NCBI Taxonomy" id="2499851"/>
    <lineage>
        <taxon>Bacteria</taxon>
        <taxon>Pseudomonadati</taxon>
        <taxon>Pseudomonadota</taxon>
        <taxon>Betaproteobacteria</taxon>
        <taxon>Burkholderiales</taxon>
        <taxon>Sphaerotilaceae</taxon>
        <taxon>Inhella</taxon>
    </lineage>
</organism>
<dbReference type="InterPro" id="IPR052158">
    <property type="entry name" value="INH-QAR"/>
</dbReference>
<gene>
    <name evidence="2" type="ORF">EOD73_14500</name>
</gene>
<dbReference type="CDD" id="cd03139">
    <property type="entry name" value="GATase1_PfpI_2"/>
    <property type="match status" value="1"/>
</dbReference>
<evidence type="ECO:0000259" key="1">
    <source>
        <dbReference type="Pfam" id="PF01965"/>
    </source>
</evidence>
<dbReference type="Pfam" id="PF01965">
    <property type="entry name" value="DJ-1_PfpI"/>
    <property type="match status" value="1"/>
</dbReference>
<keyword evidence="3" id="KW-1185">Reference proteome</keyword>
<dbReference type="OrthoDB" id="9803764at2"/>
<proteinExistence type="predicted"/>
<protein>
    <submittedName>
        <fullName evidence="2">DJ-1/PfpI family protein</fullName>
    </submittedName>
</protein>
<dbReference type="PANTHER" id="PTHR43130">
    <property type="entry name" value="ARAC-FAMILY TRANSCRIPTIONAL REGULATOR"/>
    <property type="match status" value="1"/>
</dbReference>
<dbReference type="AlphaFoldDB" id="A0A437LEH5"/>
<evidence type="ECO:0000313" key="3">
    <source>
        <dbReference type="Proteomes" id="UP000288587"/>
    </source>
</evidence>
<dbReference type="InterPro" id="IPR002818">
    <property type="entry name" value="DJ-1/PfpI"/>
</dbReference>
<sequence length="215" mass="22502">MTSLQVGLLLFPGVTALDFVGPAQVLATRAHTQLHHVWKDLAPVMSDVGLALSPTTTLEACPPLDLLVVAGGPGQAALMSDGPLLRWIATRGRAARCVASACTGSLLLGAAGLLQGRRAASHWAFRDLLVHFGATPDPARVVVDGPIVTGGGVTACLDMAFRLLAELDGRETAEDAILRLEYAPEPPFATGRPEGLPAAQVARVREHLWREAGLA</sequence>
<dbReference type="EMBL" id="SACM01000004">
    <property type="protein sequence ID" value="RVT83773.1"/>
    <property type="molecule type" value="Genomic_DNA"/>
</dbReference>
<evidence type="ECO:0000313" key="2">
    <source>
        <dbReference type="EMBL" id="RVT83773.1"/>
    </source>
</evidence>
<dbReference type="Proteomes" id="UP000288587">
    <property type="component" value="Unassembled WGS sequence"/>
</dbReference>
<reference evidence="2 3" key="1">
    <citation type="submission" date="2019-01" db="EMBL/GenBank/DDBJ databases">
        <authorList>
            <person name="Chen W.-M."/>
        </authorList>
    </citation>
    <scope>NUCLEOTIDE SEQUENCE [LARGE SCALE GENOMIC DNA]</scope>
    <source>
        <strain evidence="2 3">CCP-18</strain>
    </source>
</reference>
<dbReference type="Gene3D" id="3.40.50.880">
    <property type="match status" value="1"/>
</dbReference>